<evidence type="ECO:0000259" key="2">
    <source>
        <dbReference type="Pfam" id="PF13439"/>
    </source>
</evidence>
<feature type="domain" description="Glycosyl transferase family 1" evidence="1">
    <location>
        <begin position="216"/>
        <end position="378"/>
    </location>
</feature>
<dbReference type="GO" id="GO:0016757">
    <property type="term" value="F:glycosyltransferase activity"/>
    <property type="evidence" value="ECO:0007669"/>
    <property type="project" value="UniProtKB-KW"/>
</dbReference>
<protein>
    <submittedName>
        <fullName evidence="3">Glycosyltransferase</fullName>
        <ecNumber evidence="3">2.4.-.-</ecNumber>
    </submittedName>
</protein>
<dbReference type="EC" id="2.4.-.-" evidence="3"/>
<dbReference type="PANTHER" id="PTHR45947:SF3">
    <property type="entry name" value="SULFOQUINOVOSYL TRANSFERASE SQD2"/>
    <property type="match status" value="1"/>
</dbReference>
<evidence type="ECO:0000313" key="4">
    <source>
        <dbReference type="Proteomes" id="UP000823909"/>
    </source>
</evidence>
<proteinExistence type="predicted"/>
<reference evidence="3" key="1">
    <citation type="journal article" date="2021" name="PeerJ">
        <title>Extensive microbial diversity within the chicken gut microbiome revealed by metagenomics and culture.</title>
        <authorList>
            <person name="Gilroy R."/>
            <person name="Ravi A."/>
            <person name="Getino M."/>
            <person name="Pursley I."/>
            <person name="Horton D.L."/>
            <person name="Alikhan N.F."/>
            <person name="Baker D."/>
            <person name="Gharbi K."/>
            <person name="Hall N."/>
            <person name="Watson M."/>
            <person name="Adriaenssens E.M."/>
            <person name="Foster-Nyarko E."/>
            <person name="Jarju S."/>
            <person name="Secka A."/>
            <person name="Antonio M."/>
            <person name="Oren A."/>
            <person name="Chaudhuri R.R."/>
            <person name="La Ragione R."/>
            <person name="Hildebrand F."/>
            <person name="Pallen M.J."/>
        </authorList>
    </citation>
    <scope>NUCLEOTIDE SEQUENCE</scope>
    <source>
        <strain evidence="3">ChiBcec15-3976</strain>
    </source>
</reference>
<keyword evidence="3" id="KW-0808">Transferase</keyword>
<dbReference type="InterPro" id="IPR001296">
    <property type="entry name" value="Glyco_trans_1"/>
</dbReference>
<dbReference type="EMBL" id="DWUU01000043">
    <property type="protein sequence ID" value="HJD42772.1"/>
    <property type="molecule type" value="Genomic_DNA"/>
</dbReference>
<dbReference type="PANTHER" id="PTHR45947">
    <property type="entry name" value="SULFOQUINOVOSYL TRANSFERASE SQD2"/>
    <property type="match status" value="1"/>
</dbReference>
<feature type="domain" description="Glycosyltransferase subfamily 4-like N-terminal" evidence="2">
    <location>
        <begin position="14"/>
        <end position="206"/>
    </location>
</feature>
<name>A0A9D2RE30_9FIRM</name>
<reference evidence="3" key="2">
    <citation type="submission" date="2021-04" db="EMBL/GenBank/DDBJ databases">
        <authorList>
            <person name="Gilroy R."/>
        </authorList>
    </citation>
    <scope>NUCLEOTIDE SEQUENCE</scope>
    <source>
        <strain evidence="3">ChiBcec15-3976</strain>
    </source>
</reference>
<evidence type="ECO:0000313" key="3">
    <source>
        <dbReference type="EMBL" id="HJD42772.1"/>
    </source>
</evidence>
<dbReference type="SUPFAM" id="SSF53756">
    <property type="entry name" value="UDP-Glycosyltransferase/glycogen phosphorylase"/>
    <property type="match status" value="1"/>
</dbReference>
<dbReference type="AlphaFoldDB" id="A0A9D2RE30"/>
<comment type="caution">
    <text evidence="3">The sequence shown here is derived from an EMBL/GenBank/DDBJ whole genome shotgun (WGS) entry which is preliminary data.</text>
</comment>
<evidence type="ECO:0000259" key="1">
    <source>
        <dbReference type="Pfam" id="PF00534"/>
    </source>
</evidence>
<keyword evidence="3" id="KW-0328">Glycosyltransferase</keyword>
<dbReference type="Proteomes" id="UP000823909">
    <property type="component" value="Unassembled WGS sequence"/>
</dbReference>
<dbReference type="Gene3D" id="3.40.50.2000">
    <property type="entry name" value="Glycogen Phosphorylase B"/>
    <property type="match status" value="2"/>
</dbReference>
<organism evidence="3 4">
    <name type="scientific">Candidatus Mediterraneibacter quadrami</name>
    <dbReference type="NCBI Taxonomy" id="2838684"/>
    <lineage>
        <taxon>Bacteria</taxon>
        <taxon>Bacillati</taxon>
        <taxon>Bacillota</taxon>
        <taxon>Clostridia</taxon>
        <taxon>Lachnospirales</taxon>
        <taxon>Lachnospiraceae</taxon>
        <taxon>Mediterraneibacter</taxon>
    </lineage>
</organism>
<sequence length="429" mass="48672">MKIAMLTNNYRPFVGGVPVSVERQAQELTRLGHQVTVIAPMYGDDEEERSRVLEQDERSPERVVRYRTQKMKMPNGMVYPSFRPEEVFAIFERGTFDCIHVHHPVFAGIWALSLGKKYGIPVIYTYHTRYEDYLHYIPFFREKKERRYIRNRFTDWVKGSVIPSYMKWFCSQCDLVVAPSAGMLQVIRRQGVSVPATVMPTGLDASFYRSDAGRAEKIREQYAKGRKHLLVTVSRLEREKNYGFLLRGIAEIEKRLGDDFHVLILGDGSQMGELKVRASILGIRDKVTFMGNVPNAQVKDYLNAADLFLFASRSETQGIVLAEALAAGCPVVAVHATGADDVVRNGVNGFLTAEDEAVWAEKAVEALRPENLGRMREAARSDADNYRASRLAIYAEMLYNQCVLRKGENRYERSEDRGGHVAAAVRKVS</sequence>
<dbReference type="Pfam" id="PF13439">
    <property type="entry name" value="Glyco_transf_4"/>
    <property type="match status" value="1"/>
</dbReference>
<dbReference type="InterPro" id="IPR028098">
    <property type="entry name" value="Glyco_trans_4-like_N"/>
</dbReference>
<gene>
    <name evidence="3" type="ORF">H9910_07160</name>
</gene>
<dbReference type="InterPro" id="IPR050194">
    <property type="entry name" value="Glycosyltransferase_grp1"/>
</dbReference>
<dbReference type="Pfam" id="PF00534">
    <property type="entry name" value="Glycos_transf_1"/>
    <property type="match status" value="1"/>
</dbReference>
<accession>A0A9D2RE30</accession>